<dbReference type="EMBL" id="JBHSGF010000006">
    <property type="protein sequence ID" value="MFC4555577.1"/>
    <property type="molecule type" value="Genomic_DNA"/>
</dbReference>
<evidence type="ECO:0000313" key="3">
    <source>
        <dbReference type="Proteomes" id="UP001595955"/>
    </source>
</evidence>
<dbReference type="Proteomes" id="UP001595955">
    <property type="component" value="Unassembled WGS sequence"/>
</dbReference>
<comment type="caution">
    <text evidence="2">The sequence shown here is derived from an EMBL/GenBank/DDBJ whole genome shotgun (WGS) entry which is preliminary data.</text>
</comment>
<dbReference type="RefSeq" id="WP_122823561.1">
    <property type="nucleotide sequence ID" value="NZ_CP033325.1"/>
</dbReference>
<evidence type="ECO:0000313" key="2">
    <source>
        <dbReference type="EMBL" id="MFC4555577.1"/>
    </source>
</evidence>
<reference evidence="3" key="1">
    <citation type="journal article" date="2019" name="Int. J. Syst. Evol. Microbiol.">
        <title>The Global Catalogue of Microorganisms (GCM) 10K type strain sequencing project: providing services to taxonomists for standard genome sequencing and annotation.</title>
        <authorList>
            <consortium name="The Broad Institute Genomics Platform"/>
            <consortium name="The Broad Institute Genome Sequencing Center for Infectious Disease"/>
            <person name="Wu L."/>
            <person name="Ma J."/>
        </authorList>
    </citation>
    <scope>NUCLEOTIDE SEQUENCE [LARGE SCALE GENOMIC DNA]</scope>
    <source>
        <strain evidence="3">JCM 3369</strain>
    </source>
</reference>
<dbReference type="Gene3D" id="3.40.30.10">
    <property type="entry name" value="Glutaredoxin"/>
    <property type="match status" value="1"/>
</dbReference>
<protein>
    <submittedName>
        <fullName evidence="2">DsbA family protein</fullName>
    </submittedName>
</protein>
<dbReference type="SUPFAM" id="SSF52833">
    <property type="entry name" value="Thioredoxin-like"/>
    <property type="match status" value="1"/>
</dbReference>
<gene>
    <name evidence="2" type="ORF">ACFO3F_09990</name>
</gene>
<name>A0ABV9DA94_9MICO</name>
<accession>A0ABV9DA94</accession>
<keyword evidence="3" id="KW-1185">Reference proteome</keyword>
<dbReference type="CDD" id="cd03024">
    <property type="entry name" value="DsbA_FrnE"/>
    <property type="match status" value="1"/>
</dbReference>
<evidence type="ECO:0000259" key="1">
    <source>
        <dbReference type="Pfam" id="PF01323"/>
    </source>
</evidence>
<dbReference type="PANTHER" id="PTHR13887">
    <property type="entry name" value="GLUTATHIONE S-TRANSFERASE KAPPA"/>
    <property type="match status" value="1"/>
</dbReference>
<dbReference type="PANTHER" id="PTHR13887:SF41">
    <property type="entry name" value="THIOREDOXIN SUPERFAMILY PROTEIN"/>
    <property type="match status" value="1"/>
</dbReference>
<sequence>MSTPLTVDIWSDIACPWCYIGKRKFEAGLAALPDADDVVVTYRSFELSPDTPLDFEGSAVDFLSEHKGIPADQVEAMLGQVTEIARSVGLSYDFAAVRQTKTLVAHEALHHAKAHGRQLELVERLLAAYFEEGRHLGRAEEVADLAAEVGLDRDDVLRALETHEHADAVQADIAQARAYGITGVPFFVIDGRYGISGAQNPEVFTAALEQVRAERAGVAS</sequence>
<dbReference type="InterPro" id="IPR001853">
    <property type="entry name" value="DSBA-like_thioredoxin_dom"/>
</dbReference>
<feature type="domain" description="DSBA-like thioredoxin" evidence="1">
    <location>
        <begin position="6"/>
        <end position="208"/>
    </location>
</feature>
<proteinExistence type="predicted"/>
<organism evidence="2 3">
    <name type="scientific">Georgenia faecalis</name>
    <dbReference type="NCBI Taxonomy" id="2483799"/>
    <lineage>
        <taxon>Bacteria</taxon>
        <taxon>Bacillati</taxon>
        <taxon>Actinomycetota</taxon>
        <taxon>Actinomycetes</taxon>
        <taxon>Micrococcales</taxon>
        <taxon>Bogoriellaceae</taxon>
        <taxon>Georgenia</taxon>
    </lineage>
</organism>
<dbReference type="Pfam" id="PF01323">
    <property type="entry name" value="DSBA"/>
    <property type="match status" value="1"/>
</dbReference>
<dbReference type="InterPro" id="IPR036249">
    <property type="entry name" value="Thioredoxin-like_sf"/>
</dbReference>